<dbReference type="GO" id="GO:0016020">
    <property type="term" value="C:membrane"/>
    <property type="evidence" value="ECO:0007669"/>
    <property type="project" value="UniProtKB-SubCell"/>
</dbReference>
<keyword evidence="3 6" id="KW-0812">Transmembrane</keyword>
<name>A0AAD3TE77_NEPGR</name>
<feature type="transmembrane region" description="Helical" evidence="6">
    <location>
        <begin position="276"/>
        <end position="295"/>
    </location>
</feature>
<dbReference type="Proteomes" id="UP001279734">
    <property type="component" value="Unassembled WGS sequence"/>
</dbReference>
<feature type="transmembrane region" description="Helical" evidence="6">
    <location>
        <begin position="143"/>
        <end position="162"/>
    </location>
</feature>
<keyword evidence="5 6" id="KW-0472">Membrane</keyword>
<feature type="transmembrane region" description="Helical" evidence="6">
    <location>
        <begin position="397"/>
        <end position="416"/>
    </location>
</feature>
<evidence type="ECO:0008006" key="9">
    <source>
        <dbReference type="Google" id="ProtNLM"/>
    </source>
</evidence>
<evidence type="ECO:0000256" key="3">
    <source>
        <dbReference type="ARBA" id="ARBA00022692"/>
    </source>
</evidence>
<feature type="transmembrane region" description="Helical" evidence="6">
    <location>
        <begin position="12"/>
        <end position="34"/>
    </location>
</feature>
<dbReference type="PANTHER" id="PTHR23504:SF1">
    <property type="entry name" value="GH21943P-RELATED"/>
    <property type="match status" value="1"/>
</dbReference>
<evidence type="ECO:0000313" key="8">
    <source>
        <dbReference type="Proteomes" id="UP001279734"/>
    </source>
</evidence>
<dbReference type="GO" id="GO:0022857">
    <property type="term" value="F:transmembrane transporter activity"/>
    <property type="evidence" value="ECO:0007669"/>
    <property type="project" value="InterPro"/>
</dbReference>
<feature type="transmembrane region" description="Helical" evidence="6">
    <location>
        <begin position="46"/>
        <end position="68"/>
    </location>
</feature>
<evidence type="ECO:0000256" key="2">
    <source>
        <dbReference type="ARBA" id="ARBA00022448"/>
    </source>
</evidence>
<feature type="transmembrane region" description="Helical" evidence="6">
    <location>
        <begin position="169"/>
        <end position="189"/>
    </location>
</feature>
<keyword evidence="2" id="KW-0813">Transport</keyword>
<dbReference type="SUPFAM" id="SSF103473">
    <property type="entry name" value="MFS general substrate transporter"/>
    <property type="match status" value="1"/>
</dbReference>
<gene>
    <name evidence="7" type="ORF">Nepgr_029192</name>
</gene>
<dbReference type="AlphaFoldDB" id="A0AAD3TE77"/>
<dbReference type="CDD" id="cd17330">
    <property type="entry name" value="MFS_SLC46_TetA_like"/>
    <property type="match status" value="1"/>
</dbReference>
<dbReference type="PRINTS" id="PR01035">
    <property type="entry name" value="TCRTETA"/>
</dbReference>
<keyword evidence="4 6" id="KW-1133">Transmembrane helix</keyword>
<feature type="transmembrane region" description="Helical" evidence="6">
    <location>
        <begin position="110"/>
        <end position="131"/>
    </location>
</feature>
<dbReference type="Gene3D" id="1.20.1250.20">
    <property type="entry name" value="MFS general substrate transporter like domains"/>
    <property type="match status" value="1"/>
</dbReference>
<feature type="transmembrane region" description="Helical" evidence="6">
    <location>
        <begin position="80"/>
        <end position="98"/>
    </location>
</feature>
<comment type="subcellular location">
    <subcellularLocation>
        <location evidence="1">Membrane</location>
        <topology evidence="1">Multi-pass membrane protein</topology>
    </subcellularLocation>
</comment>
<proteinExistence type="predicted"/>
<protein>
    <recommendedName>
        <fullName evidence="9">Major facilitator superfamily (MFS) profile domain-containing protein</fullName>
    </recommendedName>
</protein>
<evidence type="ECO:0000256" key="4">
    <source>
        <dbReference type="ARBA" id="ARBA00022989"/>
    </source>
</evidence>
<accession>A0AAD3TE77</accession>
<dbReference type="PANTHER" id="PTHR23504">
    <property type="entry name" value="MAJOR FACILITATOR SUPERFAMILY DOMAIN-CONTAINING PROTEIN 10"/>
    <property type="match status" value="1"/>
</dbReference>
<reference evidence="7" key="1">
    <citation type="submission" date="2023-05" db="EMBL/GenBank/DDBJ databases">
        <title>Nepenthes gracilis genome sequencing.</title>
        <authorList>
            <person name="Fukushima K."/>
        </authorList>
    </citation>
    <scope>NUCLEOTIDE SEQUENCE</scope>
    <source>
        <strain evidence="7">SING2019-196</strain>
    </source>
</reference>
<evidence type="ECO:0000256" key="6">
    <source>
        <dbReference type="SAM" id="Phobius"/>
    </source>
</evidence>
<evidence type="ECO:0000256" key="5">
    <source>
        <dbReference type="ARBA" id="ARBA00023136"/>
    </source>
</evidence>
<comment type="caution">
    <text evidence="7">The sequence shown here is derived from an EMBL/GenBank/DDBJ whole genome shotgun (WGS) entry which is preliminary data.</text>
</comment>
<dbReference type="Pfam" id="PF07690">
    <property type="entry name" value="MFS_1"/>
    <property type="match status" value="1"/>
</dbReference>
<evidence type="ECO:0000256" key="1">
    <source>
        <dbReference type="ARBA" id="ARBA00004141"/>
    </source>
</evidence>
<dbReference type="EMBL" id="BSYO01000032">
    <property type="protein sequence ID" value="GMH27349.1"/>
    <property type="molecule type" value="Genomic_DNA"/>
</dbReference>
<keyword evidence="8" id="KW-1185">Reference proteome</keyword>
<evidence type="ECO:0000313" key="7">
    <source>
        <dbReference type="EMBL" id="GMH27349.1"/>
    </source>
</evidence>
<dbReference type="InterPro" id="IPR011701">
    <property type="entry name" value="MFS"/>
</dbReference>
<dbReference type="InterPro" id="IPR001958">
    <property type="entry name" value="Tet-R_TetA/multi-R_MdtG-like"/>
</dbReference>
<sequence length="439" mass="47349">MEGLSRGLSHLFMTMFLYEFSASMVIPAITDVTMSALCPGQDECSLAIYLTGIQQATIGLGTLVVMPMLGNLSDVYGRKVFITVPMCLSIIPSGILAYKRTTKFFYAYYVLRTLIAMFCEGSVQCLSLAYVADNVAGSRRAGVFGMLTGIGSCAFVCGNIAARFLSTPSTFQVSAAVAVLAMLYMRIFLPESVVPENVALRSKLMGTEDLTADSSREKQFFKGIPSLDDMASLLRTSSIFSQAAVVAFFDNFGEVGLQTSLLYYLKARFHFNKDQFADLMVIAGIAGTASQLLLMPMLVHVVGEEKLLSIGLFFGCAHVFLYSIAWSSWVPYAAAMLIIVTVFSQPCLRSIISQQVGPSEQGKAQGCISGICSFAKVISPLAFSPLTALFLSKEAPFHFPGFGIMCAGLASMIALIQSIMIRQALPPSNQASNYITVVA</sequence>
<dbReference type="InterPro" id="IPR036259">
    <property type="entry name" value="MFS_trans_sf"/>
</dbReference>
<organism evidence="7 8">
    <name type="scientific">Nepenthes gracilis</name>
    <name type="common">Slender pitcher plant</name>
    <dbReference type="NCBI Taxonomy" id="150966"/>
    <lineage>
        <taxon>Eukaryota</taxon>
        <taxon>Viridiplantae</taxon>
        <taxon>Streptophyta</taxon>
        <taxon>Embryophyta</taxon>
        <taxon>Tracheophyta</taxon>
        <taxon>Spermatophyta</taxon>
        <taxon>Magnoliopsida</taxon>
        <taxon>eudicotyledons</taxon>
        <taxon>Gunneridae</taxon>
        <taxon>Pentapetalae</taxon>
        <taxon>Caryophyllales</taxon>
        <taxon>Nepenthaceae</taxon>
        <taxon>Nepenthes</taxon>
    </lineage>
</organism>
<feature type="transmembrane region" description="Helical" evidence="6">
    <location>
        <begin position="307"/>
        <end position="326"/>
    </location>
</feature>